<organism evidence="2 3">
    <name type="scientific">Pseudocitrobacter vendiensis</name>
    <dbReference type="NCBI Taxonomy" id="2488306"/>
    <lineage>
        <taxon>Bacteria</taxon>
        <taxon>Pseudomonadati</taxon>
        <taxon>Pseudomonadota</taxon>
        <taxon>Gammaproteobacteria</taxon>
        <taxon>Enterobacterales</taxon>
        <taxon>Enterobacteriaceae</taxon>
        <taxon>Pseudocitrobacter</taxon>
    </lineage>
</organism>
<dbReference type="RefSeq" id="WP_253899351.1">
    <property type="nucleotide sequence ID" value="NZ_CALSBS010000050.1"/>
</dbReference>
<dbReference type="PROSITE" id="PS50035">
    <property type="entry name" value="PLD"/>
    <property type="match status" value="1"/>
</dbReference>
<dbReference type="SUPFAM" id="SSF56024">
    <property type="entry name" value="Phospholipase D/nuclease"/>
    <property type="match status" value="1"/>
</dbReference>
<dbReference type="InterPro" id="IPR001736">
    <property type="entry name" value="PLipase_D/transphosphatidylase"/>
</dbReference>
<evidence type="ECO:0000313" key="2">
    <source>
        <dbReference type="EMBL" id="CAH6662998.1"/>
    </source>
</evidence>
<evidence type="ECO:0000259" key="1">
    <source>
        <dbReference type="PROSITE" id="PS50035"/>
    </source>
</evidence>
<comment type="caution">
    <text evidence="2">The sequence shown here is derived from an EMBL/GenBank/DDBJ whole genome shotgun (WGS) entry which is preliminary data.</text>
</comment>
<dbReference type="EMBL" id="CALSBS010000050">
    <property type="protein sequence ID" value="CAH6662998.1"/>
    <property type="molecule type" value="Genomic_DNA"/>
</dbReference>
<evidence type="ECO:0000313" key="3">
    <source>
        <dbReference type="Proteomes" id="UP001152651"/>
    </source>
</evidence>
<dbReference type="InterPro" id="IPR025202">
    <property type="entry name" value="PLD-like_dom"/>
</dbReference>
<keyword evidence="3" id="KW-1185">Reference proteome</keyword>
<name>A0ABM9FGM3_9ENTR</name>
<sequence length="332" mass="38801">MSDLLKIINADVNLRQYLSGVKNTKITIVTAFAVSTEGVVDELLANGNELNIIVGTINYFSSPAFIDYCAKEKSESISLWVDFRGQQSIHWKLYLIEPDVIIIGSANFTKTGLSLERDTCVIIKNNKTLNQYHELLKIELNKKDVINSNDARFLTKMSEYKVKHQSMQRAMRNNVVDSNLGFDEWLNDEYHQSMKIFVWEYMHSAKTKALAKSLFDADMLEHTINDEIDTQDVKFRDFFIYQCEEKELPWKQGDIVLCFRKDGTYIGFKKFDRILHHKGLNYMFSYAREDKKYPVLFRLSARAKAKIEEIAPHWYAEDKNELNRDEMLQLLE</sequence>
<dbReference type="CDD" id="cd09117">
    <property type="entry name" value="PLDc_Bfil_DEXD_like"/>
    <property type="match status" value="1"/>
</dbReference>
<dbReference type="Gene3D" id="3.30.870.10">
    <property type="entry name" value="Endonuclease Chain A"/>
    <property type="match status" value="1"/>
</dbReference>
<dbReference type="Proteomes" id="UP001152651">
    <property type="component" value="Unassembled WGS sequence"/>
</dbReference>
<protein>
    <submittedName>
        <fullName evidence="2">Phospholipase D family protein</fullName>
    </submittedName>
</protein>
<dbReference type="Pfam" id="PF13091">
    <property type="entry name" value="PLDc_2"/>
    <property type="match status" value="1"/>
</dbReference>
<feature type="domain" description="PLD phosphodiesterase" evidence="1">
    <location>
        <begin position="85"/>
        <end position="112"/>
    </location>
</feature>
<proteinExistence type="predicted"/>
<reference evidence="2" key="1">
    <citation type="submission" date="2022-05" db="EMBL/GenBank/DDBJ databases">
        <authorList>
            <person name="Blom J."/>
        </authorList>
    </citation>
    <scope>NUCLEOTIDE SEQUENCE</scope>
    <source>
        <strain evidence="2">Type strain: CPO20170097</strain>
    </source>
</reference>
<gene>
    <name evidence="2" type="ORF">FBBNIHIM_25410</name>
</gene>
<accession>A0ABM9FGM3</accession>